<dbReference type="PATRIC" id="fig|913086.3.peg.4988"/>
<evidence type="ECO:0000313" key="3">
    <source>
        <dbReference type="Proteomes" id="UP000003536"/>
    </source>
</evidence>
<reference evidence="2 3" key="1">
    <citation type="journal article" date="2011" name="BMC Genomics">
        <title>Genome sequencing reveals diversification of virulence factor content and possible host adaptation in distinct subpopulations of Salmonella enterica.</title>
        <authorList>
            <person name="den Bakker H.C."/>
            <person name="Moreno Switt A.I."/>
            <person name="Govoni G."/>
            <person name="Cummings C.A."/>
            <person name="Ranieri M.L."/>
            <person name="Degoricija L."/>
            <person name="Hoelzer K."/>
            <person name="Rodriguez-Rivera L.D."/>
            <person name="Brown S."/>
            <person name="Bolchacova E."/>
            <person name="Furtado M.R."/>
            <person name="Wiedmann M."/>
        </authorList>
    </citation>
    <scope>NUCLEOTIDE SEQUENCE [LARGE SCALE GENOMIC DNA]</scope>
    <source>
        <strain evidence="2 3">A4-580</strain>
    </source>
</reference>
<protein>
    <submittedName>
        <fullName evidence="2">Putative inner membrane protein</fullName>
    </submittedName>
</protein>
<keyword evidence="1" id="KW-0812">Transmembrane</keyword>
<feature type="non-terminal residue" evidence="2">
    <location>
        <position position="1"/>
    </location>
</feature>
<feature type="transmembrane region" description="Helical" evidence="1">
    <location>
        <begin position="25"/>
        <end position="44"/>
    </location>
</feature>
<name>G5SKQ3_SALET</name>
<dbReference type="Proteomes" id="UP000003536">
    <property type="component" value="Unassembled WGS sequence"/>
</dbReference>
<dbReference type="AlphaFoldDB" id="G5SKQ3"/>
<evidence type="ECO:0000313" key="2">
    <source>
        <dbReference type="EMBL" id="EHC97114.1"/>
    </source>
</evidence>
<dbReference type="PANTHER" id="PTHR38442:SF1">
    <property type="entry name" value="INNER MEMBRANE PROTEIN"/>
    <property type="match status" value="1"/>
</dbReference>
<organism evidence="2 3">
    <name type="scientific">Salmonella enterica subsp. enterica serovar Wandsworth str. A4-580</name>
    <dbReference type="NCBI Taxonomy" id="913086"/>
    <lineage>
        <taxon>Bacteria</taxon>
        <taxon>Pseudomonadati</taxon>
        <taxon>Pseudomonadota</taxon>
        <taxon>Gammaproteobacteria</taxon>
        <taxon>Enterobacterales</taxon>
        <taxon>Enterobacteriaceae</taxon>
        <taxon>Salmonella</taxon>
    </lineage>
</organism>
<dbReference type="Pfam" id="PF04286">
    <property type="entry name" value="DUF445"/>
    <property type="match status" value="1"/>
</dbReference>
<keyword evidence="1" id="KW-0472">Membrane</keyword>
<proteinExistence type="predicted"/>
<dbReference type="GO" id="GO:0005886">
    <property type="term" value="C:plasma membrane"/>
    <property type="evidence" value="ECO:0007669"/>
    <property type="project" value="TreeGrafter"/>
</dbReference>
<evidence type="ECO:0000256" key="1">
    <source>
        <dbReference type="SAM" id="Phobius"/>
    </source>
</evidence>
<sequence>IWNRPRDARDMSQQIELNIGKDLQFIRVNGTLVGGAIGLVLYLLSQIPALLSI</sequence>
<accession>G5SKQ3</accession>
<comment type="caution">
    <text evidence="2">The sequence shown here is derived from an EMBL/GenBank/DDBJ whole genome shotgun (WGS) entry which is preliminary data.</text>
</comment>
<dbReference type="EMBL" id="AFCX01002082">
    <property type="protein sequence ID" value="EHC97114.1"/>
    <property type="molecule type" value="Genomic_DNA"/>
</dbReference>
<dbReference type="PANTHER" id="PTHR38442">
    <property type="entry name" value="INNER MEMBRANE PROTEIN-RELATED"/>
    <property type="match status" value="1"/>
</dbReference>
<keyword evidence="1" id="KW-1133">Transmembrane helix</keyword>
<dbReference type="InterPro" id="IPR007383">
    <property type="entry name" value="DUF445"/>
</dbReference>
<gene>
    <name evidence="2" type="ORF">LTSEWAN_6412</name>
</gene>